<gene>
    <name evidence="1" type="ORF">DN068_15870</name>
</gene>
<evidence type="ECO:0000313" key="2">
    <source>
        <dbReference type="Proteomes" id="UP000248745"/>
    </source>
</evidence>
<evidence type="ECO:0000313" key="1">
    <source>
        <dbReference type="EMBL" id="PZF71551.1"/>
    </source>
</evidence>
<name>A0A2W2A8G1_9BACT</name>
<dbReference type="Proteomes" id="UP000248745">
    <property type="component" value="Unassembled WGS sequence"/>
</dbReference>
<accession>A0A2W2A8G1</accession>
<reference evidence="1 2" key="1">
    <citation type="submission" date="2018-06" db="EMBL/GenBank/DDBJ databases">
        <title>Mucibacter soli gen. nov., sp. nov., a new member of the family Chitinophagaceae producing mucin.</title>
        <authorList>
            <person name="Kim M.-K."/>
            <person name="Park S."/>
            <person name="Kim T.-S."/>
            <person name="Joung Y."/>
            <person name="Han J.-H."/>
            <person name="Kim S.B."/>
        </authorList>
    </citation>
    <scope>NUCLEOTIDE SEQUENCE [LARGE SCALE GENOMIC DNA]</scope>
    <source>
        <strain evidence="1 2">R1-15</strain>
    </source>
</reference>
<proteinExistence type="predicted"/>
<comment type="caution">
    <text evidence="1">The sequence shown here is derived from an EMBL/GenBank/DDBJ whole genome shotgun (WGS) entry which is preliminary data.</text>
</comment>
<protein>
    <submittedName>
        <fullName evidence="1">Uncharacterized protein</fullName>
    </submittedName>
</protein>
<keyword evidence="2" id="KW-1185">Reference proteome</keyword>
<sequence length="104" mass="11515">MCNVIFAHTNGIKPEHKQKAKVTRMDFQPHDSGNNFPFSKGTTLWTVAFSTVGGVYKAQASPRLLLDALTFDGSVAVMSYAFLSAVVGYCTKKGLDYLFKKFKK</sequence>
<organism evidence="1 2">
    <name type="scientific">Taibaiella soli</name>
    <dbReference type="NCBI Taxonomy" id="1649169"/>
    <lineage>
        <taxon>Bacteria</taxon>
        <taxon>Pseudomonadati</taxon>
        <taxon>Bacteroidota</taxon>
        <taxon>Chitinophagia</taxon>
        <taxon>Chitinophagales</taxon>
        <taxon>Chitinophagaceae</taxon>
        <taxon>Taibaiella</taxon>
    </lineage>
</organism>
<dbReference type="AlphaFoldDB" id="A0A2W2A8G1"/>
<dbReference type="EMBL" id="QKTW01000022">
    <property type="protein sequence ID" value="PZF71551.1"/>
    <property type="molecule type" value="Genomic_DNA"/>
</dbReference>